<accession>A0ACC6QL68</accession>
<reference evidence="1" key="1">
    <citation type="submission" date="2024-03" db="EMBL/GenBank/DDBJ databases">
        <title>Novel Streptomyces species of biotechnological and ecological value are a feature of Machair soil.</title>
        <authorList>
            <person name="Prole J.R."/>
            <person name="Goodfellow M."/>
            <person name="Allenby N."/>
            <person name="Ward A.C."/>
        </authorList>
    </citation>
    <scope>NUCLEOTIDE SEQUENCE</scope>
    <source>
        <strain evidence="1">MS1.AVA.4</strain>
    </source>
</reference>
<gene>
    <name evidence="1" type="ORF">WKI58_21190</name>
</gene>
<dbReference type="EMBL" id="JBBKAI010000002">
    <property type="protein sequence ID" value="MEJ8659000.1"/>
    <property type="molecule type" value="Genomic_DNA"/>
</dbReference>
<name>A0ACC6QL68_9ACTN</name>
<evidence type="ECO:0000313" key="1">
    <source>
        <dbReference type="EMBL" id="MEJ8659000.1"/>
    </source>
</evidence>
<evidence type="ECO:0000313" key="2">
    <source>
        <dbReference type="Proteomes" id="UP001375539"/>
    </source>
</evidence>
<dbReference type="Proteomes" id="UP001375539">
    <property type="component" value="Unassembled WGS sequence"/>
</dbReference>
<organism evidence="1 2">
    <name type="scientific">Streptomyces pratisoli</name>
    <dbReference type="NCBI Taxonomy" id="3139917"/>
    <lineage>
        <taxon>Bacteria</taxon>
        <taxon>Bacillati</taxon>
        <taxon>Actinomycetota</taxon>
        <taxon>Actinomycetes</taxon>
        <taxon>Kitasatosporales</taxon>
        <taxon>Streptomycetaceae</taxon>
        <taxon>Streptomyces</taxon>
    </lineage>
</organism>
<sequence>MKAISELLRATTARALPVVRAVTADKLTAPTPCPEYDVRALINHLLHVVVNFQALAAKKDSDFSTTPDRTAGDWQALFADETSRLVEAWAGPGAEEGTTGSLGLPARTVGFMVLGDLTVHAWDLARATGQRYDPDPDVVAELGPAVEAMAPMAREWGAFGEAVRVPADASVFARVLATTGRDPGWSPR</sequence>
<proteinExistence type="predicted"/>
<keyword evidence="2" id="KW-1185">Reference proteome</keyword>
<comment type="caution">
    <text evidence="1">The sequence shown here is derived from an EMBL/GenBank/DDBJ whole genome shotgun (WGS) entry which is preliminary data.</text>
</comment>
<protein>
    <submittedName>
        <fullName evidence="1">TIGR03086 family metal-binding protein</fullName>
    </submittedName>
</protein>